<dbReference type="EMBL" id="CP014145">
    <property type="protein sequence ID" value="AMB59912.1"/>
    <property type="molecule type" value="Genomic_DNA"/>
</dbReference>
<evidence type="ECO:0000313" key="4">
    <source>
        <dbReference type="Proteomes" id="UP000058305"/>
    </source>
</evidence>
<protein>
    <recommendedName>
        <fullName evidence="5">ABC-2 type transport system permease protein</fullName>
    </recommendedName>
</protein>
<keyword evidence="2" id="KW-0472">Membrane</keyword>
<feature type="transmembrane region" description="Helical" evidence="2">
    <location>
        <begin position="210"/>
        <end position="227"/>
    </location>
</feature>
<feature type="transmembrane region" description="Helical" evidence="2">
    <location>
        <begin position="504"/>
        <end position="525"/>
    </location>
</feature>
<feature type="transmembrane region" description="Helical" evidence="2">
    <location>
        <begin position="384"/>
        <end position="405"/>
    </location>
</feature>
<feature type="transmembrane region" description="Helical" evidence="2">
    <location>
        <begin position="270"/>
        <end position="289"/>
    </location>
</feature>
<feature type="transmembrane region" description="Helical" evidence="2">
    <location>
        <begin position="146"/>
        <end position="170"/>
    </location>
</feature>
<feature type="transmembrane region" description="Helical" evidence="2">
    <location>
        <begin position="545"/>
        <end position="569"/>
    </location>
</feature>
<evidence type="ECO:0000313" key="3">
    <source>
        <dbReference type="EMBL" id="AMB59912.1"/>
    </source>
</evidence>
<keyword evidence="4" id="KW-1185">Reference proteome</keyword>
<feature type="transmembrane region" description="Helical" evidence="2">
    <location>
        <begin position="437"/>
        <end position="460"/>
    </location>
</feature>
<dbReference type="OrthoDB" id="2014935at2"/>
<keyword evidence="2" id="KW-0812">Transmembrane</keyword>
<reference evidence="3 4" key="1">
    <citation type="journal article" date="2016" name="J. Biotechnol.">
        <title>First complete genome sequence of a species in the genus Microterricola, an extremophilic cold active enzyme producing bacterial strain ERGS5:02 isolated from Sikkim Himalaya.</title>
        <authorList>
            <person name="Himanshu"/>
            <person name="Swarnkar M.K."/>
            <person name="Singh D."/>
            <person name="Kumar R."/>
        </authorList>
    </citation>
    <scope>NUCLEOTIDE SEQUENCE [LARGE SCALE GENOMIC DNA]</scope>
    <source>
        <strain evidence="3 4">ERGS5:02</strain>
    </source>
</reference>
<feature type="region of interest" description="Disordered" evidence="1">
    <location>
        <begin position="1"/>
        <end position="20"/>
    </location>
</feature>
<dbReference type="AlphaFoldDB" id="A0A120I0U1"/>
<feature type="transmembrane region" description="Helical" evidence="2">
    <location>
        <begin position="176"/>
        <end position="198"/>
    </location>
</feature>
<evidence type="ECO:0000256" key="2">
    <source>
        <dbReference type="SAM" id="Phobius"/>
    </source>
</evidence>
<dbReference type="KEGG" id="mvd:AWU67_14760"/>
<feature type="transmembrane region" description="Helical" evidence="2">
    <location>
        <begin position="42"/>
        <end position="60"/>
    </location>
</feature>
<evidence type="ECO:0008006" key="5">
    <source>
        <dbReference type="Google" id="ProtNLM"/>
    </source>
</evidence>
<dbReference type="RefSeq" id="WP_067230751.1">
    <property type="nucleotide sequence ID" value="NZ_CP014145.1"/>
</dbReference>
<name>A0A120I0U1_9MICO</name>
<reference evidence="4" key="2">
    <citation type="submission" date="2016-01" db="EMBL/GenBank/DDBJ databases">
        <title>First complete genome sequence of a species in the genus Microterricola, an extremophilic cold active enzyme producing strain ERGS5:02 isolated from Sikkim Himalaya.</title>
        <authorList>
            <person name="Kumar R."/>
            <person name="Singh D."/>
            <person name="Swarnkar M.K."/>
        </authorList>
    </citation>
    <scope>NUCLEOTIDE SEQUENCE [LARGE SCALE GENOMIC DNA]</scope>
    <source>
        <strain evidence="4">ERGS5:02</strain>
    </source>
</reference>
<proteinExistence type="predicted"/>
<organism evidence="3 4">
    <name type="scientific">Microterricola viridarii</name>
    <dbReference type="NCBI Taxonomy" id="412690"/>
    <lineage>
        <taxon>Bacteria</taxon>
        <taxon>Bacillati</taxon>
        <taxon>Actinomycetota</taxon>
        <taxon>Actinomycetes</taxon>
        <taxon>Micrococcales</taxon>
        <taxon>Microbacteriaceae</taxon>
        <taxon>Microterricola</taxon>
    </lineage>
</organism>
<dbReference type="Proteomes" id="UP000058305">
    <property type="component" value="Chromosome"/>
</dbReference>
<feature type="transmembrane region" description="Helical" evidence="2">
    <location>
        <begin position="472"/>
        <end position="497"/>
    </location>
</feature>
<keyword evidence="2" id="KW-1133">Transmembrane helix</keyword>
<feature type="compositionally biased region" description="Low complexity" evidence="1">
    <location>
        <begin position="1"/>
        <end position="19"/>
    </location>
</feature>
<feature type="transmembrane region" description="Helical" evidence="2">
    <location>
        <begin position="97"/>
        <end position="120"/>
    </location>
</feature>
<accession>A0A120I0U1</accession>
<evidence type="ECO:0000256" key="1">
    <source>
        <dbReference type="SAM" id="MobiDB-lite"/>
    </source>
</evidence>
<sequence>MTAVRPMAGRAGAAATASADQRPPRTLMPLVAQRFRRDRVQLMAWVAGFALLAYVGNAAVTGTYGTEPQRVEVLKLIQSTPAVLMLRGTPQGPAADAFQFFLLFAFLGVLIGLMQTFLAVRHSRAEEESGRAELIGATPAGRSTPILATLIEGVVAAVSIGVVSALGYLAGGANVYGSWLAGAALAVTGIAFLGVGLFSAQLMRTSRGANGLAAAVVTISYVLRGLGDSMGTVHADGVSMTAAWPSWLSPIGWGQAVAPFSVAPQDGQHAWPLALGLLLGAVLVIASLWMQAHRDVDSSVIPERAGRLHAPASLSGPIGLAWRLQRNAVIGWAVAGALFGLLVGALGQTLVDLVRAGNGAATDVSNSIGNTLSSFAGPGAAGSFIDLFTASMFSLVGIIAAVGAVQAMVRARQDEAFGTAELVLATPVTRVRWFASYLVLGAVTAVLVLGVAVLGAVIGLAGSAGIGDRAAIAAQAGLAQLPAVLVLLAVVALIFALLPRATIWLGWVVLILAIGIGQFGGLLGLPDVVRDASPFSHTPVVGTGAVDWSGAWVMLVLALALSALAAVLVRRRDVALGG</sequence>
<feature type="transmembrane region" description="Helical" evidence="2">
    <location>
        <begin position="329"/>
        <end position="351"/>
    </location>
</feature>
<gene>
    <name evidence="3" type="ORF">AWU67_14760</name>
</gene>